<organism evidence="1 2">
    <name type="scientific">Komagataeibacter medellinensis (strain NBRC 3288 / BCRC 11682 / LMG 1693 / Kondo 51)</name>
    <name type="common">Gluconacetobacter medellinensis</name>
    <dbReference type="NCBI Taxonomy" id="634177"/>
    <lineage>
        <taxon>Bacteria</taxon>
        <taxon>Pseudomonadati</taxon>
        <taxon>Pseudomonadota</taxon>
        <taxon>Alphaproteobacteria</taxon>
        <taxon>Acetobacterales</taxon>
        <taxon>Acetobacteraceae</taxon>
        <taxon>Komagataeibacter</taxon>
    </lineage>
</organism>
<dbReference type="HOGENOM" id="CLU_2142585_0_0_5"/>
<reference evidence="2" key="1">
    <citation type="journal article" date="2011" name="J. Bacteriol.">
        <title>Complete genome sequence of NBRC 3288, a unique cellulose-nonproducing strain of Gluconacetobacter xylinus isolated from vinegar.</title>
        <authorList>
            <person name="Ogino H."/>
            <person name="Azuma Y."/>
            <person name="Hosoyama A."/>
            <person name="Nakazawa H."/>
            <person name="Matsutani M."/>
            <person name="Hasegawa A."/>
            <person name="Otsuyama K."/>
            <person name="Matsushita K."/>
            <person name="Fujita N."/>
            <person name="Shirai M."/>
        </authorList>
    </citation>
    <scope>NUCLEOTIDE SEQUENCE [LARGE SCALE GENOMIC DNA]</scope>
    <source>
        <strain evidence="2">NBRC 3288 / BCRC 11682 / LMG 1693</strain>
    </source>
</reference>
<dbReference type="EMBL" id="AP012159">
    <property type="protein sequence ID" value="BAK84125.1"/>
    <property type="molecule type" value="Genomic_DNA"/>
</dbReference>
<dbReference type="eggNOG" id="ENOG502ZR62">
    <property type="taxonomic scope" value="Bacteria"/>
</dbReference>
<gene>
    <name evidence="1" type="ordered locus">GLX_17130</name>
</gene>
<name>G2I7M8_KOMMN</name>
<evidence type="ECO:0000313" key="1">
    <source>
        <dbReference type="EMBL" id="BAK84125.1"/>
    </source>
</evidence>
<proteinExistence type="predicted"/>
<accession>G2I7M8</accession>
<dbReference type="Proteomes" id="UP000009044">
    <property type="component" value="Chromosome"/>
</dbReference>
<protein>
    <submittedName>
        <fullName evidence="1">Uncharacterized protein</fullName>
    </submittedName>
</protein>
<sequence length="112" mass="12973">MADVDTTTTEPLSPTSSIRIISAGEARFHKEITKAIVQQQAILDQQAPEASWKPLDRNRTITTWRRQLIPYQKQLRKSYDRYATAKRAWQEAEKSRLQRMTGRAGKLEKVCQ</sequence>
<dbReference type="AlphaFoldDB" id="G2I7M8"/>
<dbReference type="KEGG" id="gxy:GLX_17130"/>
<dbReference type="PATRIC" id="fig|634177.7.peg.1956"/>
<evidence type="ECO:0000313" key="2">
    <source>
        <dbReference type="Proteomes" id="UP000009044"/>
    </source>
</evidence>